<reference evidence="2 3" key="1">
    <citation type="journal article" date="2015" name="Genome Announc.">
        <title>Complete Genome Sequencing of Protease-Producing Novel Arthrobacter sp. Strain IHBB 11108 Using PacBio Single-Molecule Real-Time Sequencing Technology.</title>
        <authorList>
            <person name="Kiran S."/>
            <person name="Swarnkar M.K."/>
            <person name="Pal M."/>
            <person name="Thakur R."/>
            <person name="Tewari R."/>
            <person name="Singh A.K."/>
            <person name="Gulati A."/>
        </authorList>
    </citation>
    <scope>NUCLEOTIDE SEQUENCE [LARGE SCALE GENOMIC DNA]</scope>
    <source>
        <strain evidence="2 3">IHBB 11108</strain>
    </source>
</reference>
<dbReference type="AlphaFoldDB" id="A0A0D4BVA3"/>
<name>A0A0D4BVA3_9MICC</name>
<dbReference type="Proteomes" id="UP000061839">
    <property type="component" value="Chromosome"/>
</dbReference>
<accession>A0A0D4BVA3</accession>
<dbReference type="OrthoDB" id="4914177at2"/>
<evidence type="ECO:0008006" key="4">
    <source>
        <dbReference type="Google" id="ProtNLM"/>
    </source>
</evidence>
<keyword evidence="3" id="KW-1185">Reference proteome</keyword>
<evidence type="ECO:0000313" key="3">
    <source>
        <dbReference type="Proteomes" id="UP000061839"/>
    </source>
</evidence>
<evidence type="ECO:0000313" key="2">
    <source>
        <dbReference type="EMBL" id="AJT40367.1"/>
    </source>
</evidence>
<dbReference type="EMBL" id="CP011005">
    <property type="protein sequence ID" value="AJT40367.1"/>
    <property type="molecule type" value="Genomic_DNA"/>
</dbReference>
<sequence>MKMIVRRTGATLATAALACGLMSIASNSLATTADSSAIGIPGTNTCSAGLLGVNAKQQIINYFYSSTNGTGSLSSSIQNNASLGFTPRTLVHKRTTGPDPSPNWLGTSGSDYYANASDGSLYVIGLNNDNTITKKKVNGTWGSIRKMTTTLGISGTADAIAYALTDQGGLNRYTLPAKPENMTGTTVVATSGWQNVNTLSYYYSKKLADGDIGDVLLATTKAGQLIEYTLPRKTPGKWSSVVVRSTSWQNITTLSRGGCLSGPLTPWIGMLGSGDAYLYTDKNYATPVSGDIAGLGHLATGWPTNSYPN</sequence>
<feature type="signal peptide" evidence="1">
    <location>
        <begin position="1"/>
        <end position="30"/>
    </location>
</feature>
<dbReference type="HOGENOM" id="CLU_899088_0_0_11"/>
<evidence type="ECO:0000256" key="1">
    <source>
        <dbReference type="SAM" id="SignalP"/>
    </source>
</evidence>
<dbReference type="PROSITE" id="PS51257">
    <property type="entry name" value="PROKAR_LIPOPROTEIN"/>
    <property type="match status" value="1"/>
</dbReference>
<organism evidence="2 3">
    <name type="scientific">Psychromicrobium lacuslunae</name>
    <dbReference type="NCBI Taxonomy" id="1618207"/>
    <lineage>
        <taxon>Bacteria</taxon>
        <taxon>Bacillati</taxon>
        <taxon>Actinomycetota</taxon>
        <taxon>Actinomycetes</taxon>
        <taxon>Micrococcales</taxon>
        <taxon>Micrococcaceae</taxon>
        <taxon>Psychromicrobium</taxon>
    </lineage>
</organism>
<keyword evidence="1" id="KW-0732">Signal</keyword>
<protein>
    <recommendedName>
        <fullName evidence="4">Tachylectin 2 domain-containing protein</fullName>
    </recommendedName>
</protein>
<dbReference type="KEGG" id="ari:UM93_00195"/>
<proteinExistence type="predicted"/>
<gene>
    <name evidence="2" type="ORF">UM93_00195</name>
</gene>
<dbReference type="PATRIC" id="fig|1618207.4.peg.41"/>
<feature type="chain" id="PRO_5002273963" description="Tachylectin 2 domain-containing protein" evidence="1">
    <location>
        <begin position="31"/>
        <end position="309"/>
    </location>
</feature>
<dbReference type="RefSeq" id="WP_045072927.1">
    <property type="nucleotide sequence ID" value="NZ_CP011005.1"/>
</dbReference>